<comment type="caution">
    <text evidence="2">The sequence shown here is derived from an EMBL/GenBank/DDBJ whole genome shotgun (WGS) entry which is preliminary data.</text>
</comment>
<sequence length="520" mass="54182">MRHLARPTSRLTAVLAVSLLGCTQPSSNDSATSIAATLEAGTSDDDNDGTEGGCESDAECEGNPNGPVCDEADGMCYPECEPGDAGECYEGPPGTAGVGACAAGSRTCSEDGIWGPCLSQTLPEDEVCGNDIDEDCDGSLVDVDQDGDGWGTCDGDCCDDEVIGCIDAHLVNPGAFEVPDNQIDDDCDGEIDEPEPSCDGDLASDSSDALDYAAAMELCQTTVQDPPLAERRWGVISAELTLANGENMPLPVQRSIRPAFGDGIGPSGGDSLVVLSSGNAAAPGQTSPNFADFEGGQNLGTTVPAPEDWIAANGGEFPASCDDVNPTANTDANDSVMLTLRVRVPTNARSFTTRMFFFTAEYPEWVCSEYNDFFVALIDSDSSDNPSDKNIAVYDDGQDLWPVGLNILKTAPGLFRVCQSGNVGCQGDLPQEFYDCPDGPALLAGTGFDAIDGANSCNGNNFPVGGGTGWLELSGNVEPGEDMDIRFAVWDAGGHLFDALVLLDDWRWSLDAASPGVSTP</sequence>
<evidence type="ECO:0000256" key="1">
    <source>
        <dbReference type="SAM" id="MobiDB-lite"/>
    </source>
</evidence>
<dbReference type="EMBL" id="PVNK01000169">
    <property type="protein sequence ID" value="PRP95485.1"/>
    <property type="molecule type" value="Genomic_DNA"/>
</dbReference>
<dbReference type="RefSeq" id="WP_106393158.1">
    <property type="nucleotide sequence ID" value="NZ_PVNK01000169.1"/>
</dbReference>
<evidence type="ECO:0000313" key="3">
    <source>
        <dbReference type="Proteomes" id="UP000237968"/>
    </source>
</evidence>
<dbReference type="OrthoDB" id="5509722at2"/>
<reference evidence="2 3" key="1">
    <citation type="submission" date="2018-03" db="EMBL/GenBank/DDBJ databases">
        <title>Draft Genome Sequences of the Obligatory Marine Myxobacteria Enhygromyxa salina SWB005.</title>
        <authorList>
            <person name="Poehlein A."/>
            <person name="Moghaddam J.A."/>
            <person name="Harms H."/>
            <person name="Alanjari M."/>
            <person name="Koenig G.M."/>
            <person name="Daniel R."/>
            <person name="Schaeberle T.F."/>
        </authorList>
    </citation>
    <scope>NUCLEOTIDE SEQUENCE [LARGE SCALE GENOMIC DNA]</scope>
    <source>
        <strain evidence="2 3">SWB005</strain>
    </source>
</reference>
<accession>A0A2S9XRK3</accession>
<feature type="compositionally biased region" description="Acidic residues" evidence="1">
    <location>
        <begin position="42"/>
        <end position="60"/>
    </location>
</feature>
<dbReference type="NCBIfam" id="NF038133">
    <property type="entry name" value="choice_anch_L"/>
    <property type="match status" value="1"/>
</dbReference>
<proteinExistence type="predicted"/>
<dbReference type="Proteomes" id="UP000237968">
    <property type="component" value="Unassembled WGS sequence"/>
</dbReference>
<evidence type="ECO:0008006" key="4">
    <source>
        <dbReference type="Google" id="ProtNLM"/>
    </source>
</evidence>
<feature type="region of interest" description="Disordered" evidence="1">
    <location>
        <begin position="39"/>
        <end position="62"/>
    </location>
</feature>
<dbReference type="Pfam" id="PF11617">
    <property type="entry name" value="Cu-binding_MopE"/>
    <property type="match status" value="2"/>
</dbReference>
<dbReference type="PROSITE" id="PS51257">
    <property type="entry name" value="PROKAR_LIPOPROTEIN"/>
    <property type="match status" value="1"/>
</dbReference>
<gene>
    <name evidence="2" type="ORF">ENSA5_38360</name>
</gene>
<organism evidence="2 3">
    <name type="scientific">Enhygromyxa salina</name>
    <dbReference type="NCBI Taxonomy" id="215803"/>
    <lineage>
        <taxon>Bacteria</taxon>
        <taxon>Pseudomonadati</taxon>
        <taxon>Myxococcota</taxon>
        <taxon>Polyangia</taxon>
        <taxon>Nannocystales</taxon>
        <taxon>Nannocystaceae</taxon>
        <taxon>Enhygromyxa</taxon>
    </lineage>
</organism>
<name>A0A2S9XRK3_9BACT</name>
<evidence type="ECO:0000313" key="2">
    <source>
        <dbReference type="EMBL" id="PRP95485.1"/>
    </source>
</evidence>
<keyword evidence="3" id="KW-1185">Reference proteome</keyword>
<protein>
    <recommendedName>
        <fullName evidence="4">Protein metal binding site</fullName>
    </recommendedName>
</protein>
<dbReference type="AlphaFoldDB" id="A0A2S9XRK3"/>
<dbReference type="InterPro" id="IPR021655">
    <property type="entry name" value="Put_metal-bd"/>
</dbReference>
<dbReference type="InterPro" id="IPR049804">
    <property type="entry name" value="Choice_anch_L"/>
</dbReference>